<name>A0A6G1HHF4_9PEZI</name>
<dbReference type="GO" id="GO:0016020">
    <property type="term" value="C:membrane"/>
    <property type="evidence" value="ECO:0007669"/>
    <property type="project" value="TreeGrafter"/>
</dbReference>
<dbReference type="PANTHER" id="PTHR41807:SF1">
    <property type="entry name" value="GLUTATHIONE TRANSFERASE 3"/>
    <property type="match status" value="1"/>
</dbReference>
<keyword evidence="1" id="KW-0812">Transmembrane</keyword>
<feature type="transmembrane region" description="Helical" evidence="1">
    <location>
        <begin position="229"/>
        <end position="250"/>
    </location>
</feature>
<keyword evidence="1" id="KW-0472">Membrane</keyword>
<dbReference type="AlphaFoldDB" id="A0A6G1HHF4"/>
<dbReference type="PANTHER" id="PTHR41807">
    <property type="entry name" value="GLUTATHIONE TRANSFERASE 3"/>
    <property type="match status" value="1"/>
</dbReference>
<dbReference type="EMBL" id="ML977137">
    <property type="protein sequence ID" value="KAF1992462.1"/>
    <property type="molecule type" value="Genomic_DNA"/>
</dbReference>
<accession>A0A6G1HHF4</accession>
<evidence type="ECO:0000313" key="3">
    <source>
        <dbReference type="Proteomes" id="UP000800041"/>
    </source>
</evidence>
<keyword evidence="3" id="KW-1185">Reference proteome</keyword>
<protein>
    <submittedName>
        <fullName evidence="2">Uncharacterized protein</fullName>
    </submittedName>
</protein>
<proteinExistence type="predicted"/>
<dbReference type="Proteomes" id="UP000800041">
    <property type="component" value="Unassembled WGS sequence"/>
</dbReference>
<feature type="transmembrane region" description="Helical" evidence="1">
    <location>
        <begin position="300"/>
        <end position="322"/>
    </location>
</feature>
<sequence>MSTTWLTRQKKGDLAALAHQLDISTDGMLKEDIVGALDLELHSNPAKYSKDPTFADYYGTRSGSPMKRGGTAVSDIMDKPVSRVRRTTQRFKEEMEDADTPETTGRAIVTRTPQALQRVAARVPLPASPADVTNAIERQTTLLQQKARDVWNKSQVTGFVDRVRGGLSKSGSIEVCALLIEAIYLHPETMPTRPLLQIPAIKALGTSPHTFWVPDLFVLLTSSFWTPTLLWMSTTLFLPLLFSYFFSSTYDLSSTRKRLQTPFDPLTFNITKALVSWMVYSQDFRFCGYVSDLDVARINSALPMGSLTFVIAAGIGGITSIYQAALMKK</sequence>
<organism evidence="2 3">
    <name type="scientific">Aulographum hederae CBS 113979</name>
    <dbReference type="NCBI Taxonomy" id="1176131"/>
    <lineage>
        <taxon>Eukaryota</taxon>
        <taxon>Fungi</taxon>
        <taxon>Dikarya</taxon>
        <taxon>Ascomycota</taxon>
        <taxon>Pezizomycotina</taxon>
        <taxon>Dothideomycetes</taxon>
        <taxon>Pleosporomycetidae</taxon>
        <taxon>Aulographales</taxon>
        <taxon>Aulographaceae</taxon>
    </lineage>
</organism>
<reference evidence="2" key="1">
    <citation type="journal article" date="2020" name="Stud. Mycol.">
        <title>101 Dothideomycetes genomes: a test case for predicting lifestyles and emergence of pathogens.</title>
        <authorList>
            <person name="Haridas S."/>
            <person name="Albert R."/>
            <person name="Binder M."/>
            <person name="Bloem J."/>
            <person name="Labutti K."/>
            <person name="Salamov A."/>
            <person name="Andreopoulos B."/>
            <person name="Baker S."/>
            <person name="Barry K."/>
            <person name="Bills G."/>
            <person name="Bluhm B."/>
            <person name="Cannon C."/>
            <person name="Castanera R."/>
            <person name="Culley D."/>
            <person name="Daum C."/>
            <person name="Ezra D."/>
            <person name="Gonzalez J."/>
            <person name="Henrissat B."/>
            <person name="Kuo A."/>
            <person name="Liang C."/>
            <person name="Lipzen A."/>
            <person name="Lutzoni F."/>
            <person name="Magnuson J."/>
            <person name="Mondo S."/>
            <person name="Nolan M."/>
            <person name="Ohm R."/>
            <person name="Pangilinan J."/>
            <person name="Park H.-J."/>
            <person name="Ramirez L."/>
            <person name="Alfaro M."/>
            <person name="Sun H."/>
            <person name="Tritt A."/>
            <person name="Yoshinaga Y."/>
            <person name="Zwiers L.-H."/>
            <person name="Turgeon B."/>
            <person name="Goodwin S."/>
            <person name="Spatafora J."/>
            <person name="Crous P."/>
            <person name="Grigoriev I."/>
        </authorList>
    </citation>
    <scope>NUCLEOTIDE SEQUENCE</scope>
    <source>
        <strain evidence="2">CBS 113979</strain>
    </source>
</reference>
<dbReference type="InterPro" id="IPR038872">
    <property type="entry name" value="Put_GTT3"/>
</dbReference>
<evidence type="ECO:0000256" key="1">
    <source>
        <dbReference type="SAM" id="Phobius"/>
    </source>
</evidence>
<keyword evidence="1" id="KW-1133">Transmembrane helix</keyword>
<dbReference type="OrthoDB" id="4034134at2759"/>
<gene>
    <name evidence="2" type="ORF">K402DRAFT_388118</name>
</gene>
<evidence type="ECO:0000313" key="2">
    <source>
        <dbReference type="EMBL" id="KAF1992462.1"/>
    </source>
</evidence>